<proteinExistence type="inferred from homology"/>
<dbReference type="EMBL" id="CP017641">
    <property type="protein sequence ID" value="APZ93927.1"/>
    <property type="molecule type" value="Genomic_DNA"/>
</dbReference>
<dbReference type="AlphaFoldDB" id="A0A1P8WIQ3"/>
<feature type="transmembrane region" description="Helical" evidence="8">
    <location>
        <begin position="70"/>
        <end position="95"/>
    </location>
</feature>
<feature type="transmembrane region" description="Helical" evidence="8">
    <location>
        <begin position="454"/>
        <end position="474"/>
    </location>
</feature>
<dbReference type="InterPro" id="IPR001750">
    <property type="entry name" value="ND/Mrp_TM"/>
</dbReference>
<feature type="transmembrane region" description="Helical" evidence="8">
    <location>
        <begin position="299"/>
        <end position="321"/>
    </location>
</feature>
<evidence type="ECO:0000313" key="10">
    <source>
        <dbReference type="EMBL" id="APZ93927.1"/>
    </source>
</evidence>
<evidence type="ECO:0000256" key="3">
    <source>
        <dbReference type="ARBA" id="ARBA00022475"/>
    </source>
</evidence>
<dbReference type="OrthoDB" id="9811718at2"/>
<evidence type="ECO:0000256" key="8">
    <source>
        <dbReference type="SAM" id="Phobius"/>
    </source>
</evidence>
<dbReference type="InterPro" id="IPR003918">
    <property type="entry name" value="NADH_UbQ_OxRdtase"/>
</dbReference>
<evidence type="ECO:0000256" key="6">
    <source>
        <dbReference type="ARBA" id="ARBA00023136"/>
    </source>
</evidence>
<feature type="transmembrane region" description="Helical" evidence="8">
    <location>
        <begin position="132"/>
        <end position="150"/>
    </location>
</feature>
<feature type="transmembrane region" description="Helical" evidence="8">
    <location>
        <begin position="32"/>
        <end position="50"/>
    </location>
</feature>
<dbReference type="GO" id="GO:0008137">
    <property type="term" value="F:NADH dehydrogenase (ubiquinone) activity"/>
    <property type="evidence" value="ECO:0007669"/>
    <property type="project" value="InterPro"/>
</dbReference>
<dbReference type="NCBIfam" id="NF009306">
    <property type="entry name" value="PRK12663.1"/>
    <property type="match status" value="1"/>
</dbReference>
<evidence type="ECO:0000256" key="1">
    <source>
        <dbReference type="ARBA" id="ARBA00004651"/>
    </source>
</evidence>
<keyword evidence="4 7" id="KW-0812">Transmembrane</keyword>
<dbReference type="InterPro" id="IPR050586">
    <property type="entry name" value="CPA3_Na-H_Antiporter_D"/>
</dbReference>
<feature type="transmembrane region" description="Helical" evidence="8">
    <location>
        <begin position="241"/>
        <end position="264"/>
    </location>
</feature>
<dbReference type="PANTHER" id="PTHR42703:SF1">
    <property type="entry name" value="NA(+)_H(+) ANTIPORTER SUBUNIT D1"/>
    <property type="match status" value="1"/>
</dbReference>
<keyword evidence="3" id="KW-1003">Cell membrane</keyword>
<dbReference type="PANTHER" id="PTHR42703">
    <property type="entry name" value="NADH DEHYDROGENASE"/>
    <property type="match status" value="1"/>
</dbReference>
<feature type="transmembrane region" description="Helical" evidence="8">
    <location>
        <begin position="107"/>
        <end position="126"/>
    </location>
</feature>
<comment type="similarity">
    <text evidence="2">Belongs to the CPA3 antiporters (TC 2.A.63) subunit D family.</text>
</comment>
<feature type="transmembrane region" description="Helical" evidence="8">
    <location>
        <begin position="204"/>
        <end position="229"/>
    </location>
</feature>
<evidence type="ECO:0000313" key="11">
    <source>
        <dbReference type="Proteomes" id="UP000187735"/>
    </source>
</evidence>
<evidence type="ECO:0000256" key="4">
    <source>
        <dbReference type="ARBA" id="ARBA00022692"/>
    </source>
</evidence>
<keyword evidence="6 8" id="KW-0472">Membrane</keyword>
<dbReference type="Pfam" id="PF00361">
    <property type="entry name" value="Proton_antipo_M"/>
    <property type="match status" value="1"/>
</dbReference>
<keyword evidence="5 8" id="KW-1133">Transmembrane helix</keyword>
<feature type="transmembrane region" description="Helical" evidence="8">
    <location>
        <begin position="162"/>
        <end position="184"/>
    </location>
</feature>
<name>A0A1P8WIQ3_9PLAN</name>
<reference evidence="10 11" key="1">
    <citation type="journal article" date="2016" name="Front. Microbiol.">
        <title>Fuerstia marisgermanicae gen. nov., sp. nov., an Unusual Member of the Phylum Planctomycetes from the German Wadden Sea.</title>
        <authorList>
            <person name="Kohn T."/>
            <person name="Heuer A."/>
            <person name="Jogler M."/>
            <person name="Vollmers J."/>
            <person name="Boedeker C."/>
            <person name="Bunk B."/>
            <person name="Rast P."/>
            <person name="Borchert D."/>
            <person name="Glockner I."/>
            <person name="Freese H.M."/>
            <person name="Klenk H.P."/>
            <person name="Overmann J."/>
            <person name="Kaster A.K."/>
            <person name="Rohde M."/>
            <person name="Wiegand S."/>
            <person name="Jogler C."/>
        </authorList>
    </citation>
    <scope>NUCLEOTIDE SEQUENCE [LARGE SCALE GENOMIC DNA]</scope>
    <source>
        <strain evidence="10 11">NH11</strain>
    </source>
</reference>
<feature type="transmembrane region" description="Helical" evidence="8">
    <location>
        <begin position="6"/>
        <end position="23"/>
    </location>
</feature>
<accession>A0A1P8WIQ3</accession>
<evidence type="ECO:0000259" key="9">
    <source>
        <dbReference type="Pfam" id="PF00361"/>
    </source>
</evidence>
<dbReference type="STRING" id="1891926.Fuma_03545"/>
<dbReference type="GO" id="GO:0005886">
    <property type="term" value="C:plasma membrane"/>
    <property type="evidence" value="ECO:0007669"/>
    <property type="project" value="UniProtKB-SubCell"/>
</dbReference>
<feature type="transmembrane region" description="Helical" evidence="8">
    <location>
        <begin position="270"/>
        <end position="292"/>
    </location>
</feature>
<sequence>MSNLLVLPIAIPLATMAVLVLFWKSLRVQKTLGVIGTFVMLAAAITLLITVRRDGILVLNVGSWPAPFGITLVADLLSCIMVLLASVMAVAVSIYSLTGIDDARVDFGFYPLLHLLLMGVCGAFLTGDIFNLYVWFEVMLIASFVLLSLGGEQGQLEGAIKYVTLNLISSAVFLAAIGVLYAATGTLNMADLAVKLRNFHDADIVNVLAMLFLIAFGTKAAVFPLFFWLPASYHTPPVAVSAIFAGLLTKVGVYALIRVFTLLFVSDTEFTHSLLLIIAGLTMVTGVLGAMAQNEIRRILSFHIVSQIGYMLMGLAVFTPLALAGSVFYIIHHIVVKTNLFLIGGIVEQRFGTGKLKEIGGLLLSAPLLAALFFVSAMSLAGIPPLSGFFAKLTLITAALQAEQYAIVVTALAVSLLTLFSMTKIWSEAFWKAAPLNGSTDQPKPQALTRKANSLLFAPAMVLVTITVGIGIMAGPVMDLSIAAAEQLLNPDLYIHAVLGEKRS</sequence>
<keyword evidence="11" id="KW-1185">Reference proteome</keyword>
<dbReference type="GO" id="GO:0042773">
    <property type="term" value="P:ATP synthesis coupled electron transport"/>
    <property type="evidence" value="ECO:0007669"/>
    <property type="project" value="InterPro"/>
</dbReference>
<comment type="subcellular location">
    <subcellularLocation>
        <location evidence="1">Cell membrane</location>
        <topology evidence="1">Multi-pass membrane protein</topology>
    </subcellularLocation>
    <subcellularLocation>
        <location evidence="7">Membrane</location>
        <topology evidence="7">Multi-pass membrane protein</topology>
    </subcellularLocation>
</comment>
<feature type="transmembrane region" description="Helical" evidence="8">
    <location>
        <begin position="404"/>
        <end position="422"/>
    </location>
</feature>
<gene>
    <name evidence="10" type="primary">mrpD</name>
    <name evidence="10" type="ORF">Fuma_03545</name>
</gene>
<protein>
    <submittedName>
        <fullName evidence="10">Multiple resistance and pH homeostasis protein D</fullName>
    </submittedName>
</protein>
<feature type="domain" description="NADH:quinone oxidoreductase/Mrp antiporter transmembrane" evidence="9">
    <location>
        <begin position="128"/>
        <end position="418"/>
    </location>
</feature>
<organism evidence="10 11">
    <name type="scientific">Fuerstiella marisgermanici</name>
    <dbReference type="NCBI Taxonomy" id="1891926"/>
    <lineage>
        <taxon>Bacteria</taxon>
        <taxon>Pseudomonadati</taxon>
        <taxon>Planctomycetota</taxon>
        <taxon>Planctomycetia</taxon>
        <taxon>Planctomycetales</taxon>
        <taxon>Planctomycetaceae</taxon>
        <taxon>Fuerstiella</taxon>
    </lineage>
</organism>
<evidence type="ECO:0000256" key="5">
    <source>
        <dbReference type="ARBA" id="ARBA00022989"/>
    </source>
</evidence>
<feature type="transmembrane region" description="Helical" evidence="8">
    <location>
        <begin position="359"/>
        <end position="384"/>
    </location>
</feature>
<evidence type="ECO:0000256" key="2">
    <source>
        <dbReference type="ARBA" id="ARBA00005346"/>
    </source>
</evidence>
<dbReference type="KEGG" id="fmr:Fuma_03545"/>
<evidence type="ECO:0000256" key="7">
    <source>
        <dbReference type="RuleBase" id="RU000320"/>
    </source>
</evidence>
<dbReference type="PRINTS" id="PR01437">
    <property type="entry name" value="NUOXDRDTASE4"/>
</dbReference>
<dbReference type="RefSeq" id="WP_077025312.1">
    <property type="nucleotide sequence ID" value="NZ_CP017641.1"/>
</dbReference>
<feature type="transmembrane region" description="Helical" evidence="8">
    <location>
        <begin position="327"/>
        <end position="347"/>
    </location>
</feature>
<dbReference type="Proteomes" id="UP000187735">
    <property type="component" value="Chromosome"/>
</dbReference>